<proteinExistence type="predicted"/>
<gene>
    <name evidence="6" type="ORF">MVEN_01813300</name>
</gene>
<evidence type="ECO:0000259" key="5">
    <source>
        <dbReference type="PROSITE" id="PS50865"/>
    </source>
</evidence>
<dbReference type="SUPFAM" id="SSF144232">
    <property type="entry name" value="HIT/MYND zinc finger-like"/>
    <property type="match status" value="1"/>
</dbReference>
<sequence>MHPELRLANLAELPIRYRRYASAAANGSLPDLWKLAALNAKNPCRERGLFLPIFYCNLDPAQIPSPSQLDSETAIDPNSSIARAIMSLDGIADLRQHGYPWEDATAAELWPRIWSWIYFLNLYVETAAPFIPLSSEETWEIYMKLIIDFQGNPATTSLVSETPGVRAVVAQAWAGYLNEERNVDEPGVIKAVQFINRDTRSAHPPNLQEYIEGAGGLGRFASWVVYHIDRALRRQHGYPVSNTTVFLLKGLLRLLVESDDGQGNFATALLSRGIIGTITFVLCSFESSMLEGADDVRSRCFTILTRRFDLSPSYPSVAESLKSNLVHVITTCAQNDLGMDDFLRTLLQRILPRSLISHTVLSALDRAVDEDTDLLFPQPDSFRDPELLQLWDRFNKTALRNVRLFQAYNKGASTSVFGCDSTKCEQIRRKNEFKRCSSCRAVYYCSTACQAVDWYEDGHRDVCSHLRNLRLAEPENLSARERSFLYVLVHYNHQNIFRRSCMHKIAFMYQNPGEQFYLLFDYTQGFDGPQVLPIGSPPDPNPSEASAAQWADQVARAARSGGRLDLVVVLVADGERVSRRMVPVRSPTSALHDGLSQIAARIPPGADLAVLTPQVREDVTSLLRERKERGEHRSI</sequence>
<dbReference type="Proteomes" id="UP000620124">
    <property type="component" value="Unassembled WGS sequence"/>
</dbReference>
<reference evidence="6" key="1">
    <citation type="submission" date="2020-05" db="EMBL/GenBank/DDBJ databases">
        <title>Mycena genomes resolve the evolution of fungal bioluminescence.</title>
        <authorList>
            <person name="Tsai I.J."/>
        </authorList>
    </citation>
    <scope>NUCLEOTIDE SEQUENCE</scope>
    <source>
        <strain evidence="6">CCC161011</strain>
    </source>
</reference>
<accession>A0A8H7CNB7</accession>
<dbReference type="Gene3D" id="6.10.140.2220">
    <property type="match status" value="1"/>
</dbReference>
<evidence type="ECO:0000256" key="2">
    <source>
        <dbReference type="ARBA" id="ARBA00022771"/>
    </source>
</evidence>
<organism evidence="6 7">
    <name type="scientific">Mycena venus</name>
    <dbReference type="NCBI Taxonomy" id="2733690"/>
    <lineage>
        <taxon>Eukaryota</taxon>
        <taxon>Fungi</taxon>
        <taxon>Dikarya</taxon>
        <taxon>Basidiomycota</taxon>
        <taxon>Agaricomycotina</taxon>
        <taxon>Agaricomycetes</taxon>
        <taxon>Agaricomycetidae</taxon>
        <taxon>Agaricales</taxon>
        <taxon>Marasmiineae</taxon>
        <taxon>Mycenaceae</taxon>
        <taxon>Mycena</taxon>
    </lineage>
</organism>
<comment type="caution">
    <text evidence="6">The sequence shown here is derived from an EMBL/GenBank/DDBJ whole genome shotgun (WGS) entry which is preliminary data.</text>
</comment>
<dbReference type="OrthoDB" id="2910494at2759"/>
<dbReference type="InterPro" id="IPR002893">
    <property type="entry name" value="Znf_MYND"/>
</dbReference>
<keyword evidence="7" id="KW-1185">Reference proteome</keyword>
<evidence type="ECO:0000313" key="7">
    <source>
        <dbReference type="Proteomes" id="UP000620124"/>
    </source>
</evidence>
<evidence type="ECO:0000256" key="4">
    <source>
        <dbReference type="PROSITE-ProRule" id="PRU00134"/>
    </source>
</evidence>
<dbReference type="EMBL" id="JACAZI010000017">
    <property type="protein sequence ID" value="KAF7342252.1"/>
    <property type="molecule type" value="Genomic_DNA"/>
</dbReference>
<keyword evidence="1" id="KW-0479">Metal-binding</keyword>
<dbReference type="AlphaFoldDB" id="A0A8H7CNB7"/>
<evidence type="ECO:0000256" key="3">
    <source>
        <dbReference type="ARBA" id="ARBA00022833"/>
    </source>
</evidence>
<protein>
    <submittedName>
        <fullName evidence="6">MYND-type domain-containing protein</fullName>
    </submittedName>
</protein>
<name>A0A8H7CNB7_9AGAR</name>
<keyword evidence="3" id="KW-0862">Zinc</keyword>
<keyword evidence="2 4" id="KW-0863">Zinc-finger</keyword>
<evidence type="ECO:0000313" key="6">
    <source>
        <dbReference type="EMBL" id="KAF7342252.1"/>
    </source>
</evidence>
<dbReference type="PROSITE" id="PS50865">
    <property type="entry name" value="ZF_MYND_2"/>
    <property type="match status" value="1"/>
</dbReference>
<dbReference type="Pfam" id="PF01753">
    <property type="entry name" value="zf-MYND"/>
    <property type="match status" value="1"/>
</dbReference>
<dbReference type="GO" id="GO:0008270">
    <property type="term" value="F:zinc ion binding"/>
    <property type="evidence" value="ECO:0007669"/>
    <property type="project" value="UniProtKB-KW"/>
</dbReference>
<feature type="domain" description="MYND-type" evidence="5">
    <location>
        <begin position="424"/>
        <end position="463"/>
    </location>
</feature>
<evidence type="ECO:0000256" key="1">
    <source>
        <dbReference type="ARBA" id="ARBA00022723"/>
    </source>
</evidence>